<evidence type="ECO:0000313" key="2">
    <source>
        <dbReference type="EMBL" id="MDR6866794.1"/>
    </source>
</evidence>
<feature type="region of interest" description="Disordered" evidence="1">
    <location>
        <begin position="1"/>
        <end position="22"/>
    </location>
</feature>
<evidence type="ECO:0000256" key="1">
    <source>
        <dbReference type="SAM" id="MobiDB-lite"/>
    </source>
</evidence>
<comment type="caution">
    <text evidence="2">The sequence shown here is derived from an EMBL/GenBank/DDBJ whole genome shotgun (WGS) entry which is preliminary data.</text>
</comment>
<sequence length="59" mass="6517">MTFIPNHKYRRPTPVEVPPGQSITIPATTLHVAHDQRGREVGYVIEPDVGTQHYAGPAL</sequence>
<evidence type="ECO:0000313" key="3">
    <source>
        <dbReference type="Proteomes" id="UP001259347"/>
    </source>
</evidence>
<proteinExistence type="predicted"/>
<protein>
    <submittedName>
        <fullName evidence="2">Mannose-6-phosphate isomerase-like protein (Cupin superfamily)</fullName>
    </submittedName>
</protein>
<dbReference type="Proteomes" id="UP001259347">
    <property type="component" value="Unassembled WGS sequence"/>
</dbReference>
<organism evidence="2 3">
    <name type="scientific">Microbacterium resistens</name>
    <dbReference type="NCBI Taxonomy" id="156977"/>
    <lineage>
        <taxon>Bacteria</taxon>
        <taxon>Bacillati</taxon>
        <taxon>Actinomycetota</taxon>
        <taxon>Actinomycetes</taxon>
        <taxon>Micrococcales</taxon>
        <taxon>Microbacteriaceae</taxon>
        <taxon>Microbacterium</taxon>
    </lineage>
</organism>
<dbReference type="EMBL" id="JAVDUM010000005">
    <property type="protein sequence ID" value="MDR6866794.1"/>
    <property type="molecule type" value="Genomic_DNA"/>
</dbReference>
<reference evidence="2 3" key="1">
    <citation type="submission" date="2023-07" db="EMBL/GenBank/DDBJ databases">
        <title>Sorghum-associated microbial communities from plants grown in Nebraska, USA.</title>
        <authorList>
            <person name="Schachtman D."/>
        </authorList>
    </citation>
    <scope>NUCLEOTIDE SEQUENCE [LARGE SCALE GENOMIC DNA]</scope>
    <source>
        <strain evidence="2 3">2980</strain>
    </source>
</reference>
<gene>
    <name evidence="2" type="ORF">J2Y69_001393</name>
</gene>
<dbReference type="RefSeq" id="WP_310018931.1">
    <property type="nucleotide sequence ID" value="NZ_JAVDUM010000005.1"/>
</dbReference>
<name>A0ABU1SB45_9MICO</name>
<accession>A0ABU1SB45</accession>
<keyword evidence="3" id="KW-1185">Reference proteome</keyword>